<evidence type="ECO:0000313" key="4">
    <source>
        <dbReference type="Proteomes" id="UP001242480"/>
    </source>
</evidence>
<accession>A0ABU0JCP4</accession>
<evidence type="ECO:0000256" key="2">
    <source>
        <dbReference type="SAM" id="SignalP"/>
    </source>
</evidence>
<dbReference type="Pfam" id="PF11064">
    <property type="entry name" value="DUF2865"/>
    <property type="match status" value="1"/>
</dbReference>
<protein>
    <recommendedName>
        <fullName evidence="5">DUF2865 domain-containing protein</fullName>
    </recommendedName>
</protein>
<keyword evidence="4" id="KW-1185">Reference proteome</keyword>
<feature type="region of interest" description="Disordered" evidence="1">
    <location>
        <begin position="137"/>
        <end position="189"/>
    </location>
</feature>
<comment type="caution">
    <text evidence="3">The sequence shown here is derived from an EMBL/GenBank/DDBJ whole genome shotgun (WGS) entry which is preliminary data.</text>
</comment>
<feature type="signal peptide" evidence="2">
    <location>
        <begin position="1"/>
        <end position="23"/>
    </location>
</feature>
<name>A0ABU0JCP4_9HYPH</name>
<organism evidence="3 4">
    <name type="scientific">Labrys wisconsinensis</name>
    <dbReference type="NCBI Taxonomy" id="425677"/>
    <lineage>
        <taxon>Bacteria</taxon>
        <taxon>Pseudomonadati</taxon>
        <taxon>Pseudomonadota</taxon>
        <taxon>Alphaproteobacteria</taxon>
        <taxon>Hyphomicrobiales</taxon>
        <taxon>Xanthobacteraceae</taxon>
        <taxon>Labrys</taxon>
    </lineage>
</organism>
<sequence length="359" mass="38240">MQSSILRAAVFSAVMTISGAALAQDARCARLDAQLRAIEQESDADPARVERYRDAVERQAGELQRTQDYAASIGCDSALFEPPAQCRALDANIRRMDRNLGLLQRQLSRLSGDLGARREAERQRTLALLARLDCNGLPAHEDPDPDQLQASGTFEQLFGPDGAEPHAAPPDADRETALPDTTLPPFGPLPRGSNLRTICVRTCDGYFFPISFATSSASFAGDAETCRRQCPGATVELYAYDNGSQKVEDAVSTVSGGLLSAMPNAFKFRTKLDKSCTCHAQGEASIQSRAPAGDALKRLDEPASPGQGAAAPPAPVAAAPRKAAIDSLPTTEGREIEVTNPDGTKKRVRVIAPGLTPVQ</sequence>
<keyword evidence="2" id="KW-0732">Signal</keyword>
<feature type="chain" id="PRO_5047414406" description="DUF2865 domain-containing protein" evidence="2">
    <location>
        <begin position="24"/>
        <end position="359"/>
    </location>
</feature>
<dbReference type="InterPro" id="IPR021293">
    <property type="entry name" value="DUF2865"/>
</dbReference>
<feature type="region of interest" description="Disordered" evidence="1">
    <location>
        <begin position="297"/>
        <end position="359"/>
    </location>
</feature>
<evidence type="ECO:0000313" key="3">
    <source>
        <dbReference type="EMBL" id="MDQ0470912.1"/>
    </source>
</evidence>
<feature type="compositionally biased region" description="Low complexity" evidence="1">
    <location>
        <begin position="302"/>
        <end position="322"/>
    </location>
</feature>
<dbReference type="Proteomes" id="UP001242480">
    <property type="component" value="Unassembled WGS sequence"/>
</dbReference>
<evidence type="ECO:0000256" key="1">
    <source>
        <dbReference type="SAM" id="MobiDB-lite"/>
    </source>
</evidence>
<dbReference type="EMBL" id="JAUSVX010000007">
    <property type="protein sequence ID" value="MDQ0470912.1"/>
    <property type="molecule type" value="Genomic_DNA"/>
</dbReference>
<gene>
    <name evidence="3" type="ORF">QO011_003931</name>
</gene>
<reference evidence="3 4" key="1">
    <citation type="submission" date="2023-07" db="EMBL/GenBank/DDBJ databases">
        <title>Genomic Encyclopedia of Type Strains, Phase IV (KMG-IV): sequencing the most valuable type-strain genomes for metagenomic binning, comparative biology and taxonomic classification.</title>
        <authorList>
            <person name="Goeker M."/>
        </authorList>
    </citation>
    <scope>NUCLEOTIDE SEQUENCE [LARGE SCALE GENOMIC DNA]</scope>
    <source>
        <strain evidence="3 4">DSM 19619</strain>
    </source>
</reference>
<proteinExistence type="predicted"/>
<evidence type="ECO:0008006" key="5">
    <source>
        <dbReference type="Google" id="ProtNLM"/>
    </source>
</evidence>
<dbReference type="RefSeq" id="WP_307275249.1">
    <property type="nucleotide sequence ID" value="NZ_JAUSVX010000007.1"/>
</dbReference>